<name>A0A2M3ZP67_9DIPT</name>
<proteinExistence type="predicted"/>
<reference evidence="1" key="1">
    <citation type="submission" date="2018-01" db="EMBL/GenBank/DDBJ databases">
        <title>An insight into the sialome of Amazonian anophelines.</title>
        <authorList>
            <person name="Ribeiro J.M."/>
            <person name="Scarpassa V."/>
            <person name="Calvo E."/>
        </authorList>
    </citation>
    <scope>NUCLEOTIDE SEQUENCE</scope>
    <source>
        <tissue evidence="1">Salivary glands</tissue>
    </source>
</reference>
<dbReference type="AlphaFoldDB" id="A0A2M3ZP67"/>
<dbReference type="EMBL" id="GGFM01009531">
    <property type="protein sequence ID" value="MBW30282.1"/>
    <property type="molecule type" value="Transcribed_RNA"/>
</dbReference>
<evidence type="ECO:0000313" key="1">
    <source>
        <dbReference type="EMBL" id="MBW30282.1"/>
    </source>
</evidence>
<sequence>MVAVVVVVPLLRLPPSTRTLISSSTIITSSCPTAPATVISVSVRCPTAYYRPRRSHSMPASTIRAVSGIPLATATTATAPPPAALVVRDSTTQLLSSTSTSSSSSCCR</sequence>
<organism evidence="1">
    <name type="scientific">Anopheles braziliensis</name>
    <dbReference type="NCBI Taxonomy" id="58242"/>
    <lineage>
        <taxon>Eukaryota</taxon>
        <taxon>Metazoa</taxon>
        <taxon>Ecdysozoa</taxon>
        <taxon>Arthropoda</taxon>
        <taxon>Hexapoda</taxon>
        <taxon>Insecta</taxon>
        <taxon>Pterygota</taxon>
        <taxon>Neoptera</taxon>
        <taxon>Endopterygota</taxon>
        <taxon>Diptera</taxon>
        <taxon>Nematocera</taxon>
        <taxon>Culicoidea</taxon>
        <taxon>Culicidae</taxon>
        <taxon>Anophelinae</taxon>
        <taxon>Anopheles</taxon>
    </lineage>
</organism>
<accession>A0A2M3ZP67</accession>
<protein>
    <submittedName>
        <fullName evidence="1">Putative secreted peptide</fullName>
    </submittedName>
</protein>